<dbReference type="STRING" id="1114924.SAMN05216258_11410"/>
<protein>
    <submittedName>
        <fullName evidence="1">Coenzyme PQQ synthesis protein D (PqqD)</fullName>
    </submittedName>
</protein>
<sequence length="93" mass="9888">MKSTDLLSRREGVLEARVSDDELVLLGPESEEYFGLDAIASDVWERLESPMTLGALIDALAADYDAPAERIEADLTPAIAALVEGGLLSRAAA</sequence>
<dbReference type="Pfam" id="PF05402">
    <property type="entry name" value="PqqD"/>
    <property type="match status" value="1"/>
</dbReference>
<dbReference type="OrthoDB" id="7995890at2"/>
<accession>A0A1I3NQ50</accession>
<dbReference type="RefSeq" id="WP_092865067.1">
    <property type="nucleotide sequence ID" value="NZ_FOQH01000014.1"/>
</dbReference>
<evidence type="ECO:0000313" key="1">
    <source>
        <dbReference type="EMBL" id="SFJ10886.1"/>
    </source>
</evidence>
<dbReference type="Gene3D" id="1.10.10.1150">
    <property type="entry name" value="Coenzyme PQQ synthesis protein D (PqqD)"/>
    <property type="match status" value="1"/>
</dbReference>
<dbReference type="InterPro" id="IPR041881">
    <property type="entry name" value="PqqD_sf"/>
</dbReference>
<gene>
    <name evidence="1" type="ORF">SAMN05216258_11410</name>
</gene>
<proteinExistence type="predicted"/>
<organism evidence="1 2">
    <name type="scientific">Albimonas pacifica</name>
    <dbReference type="NCBI Taxonomy" id="1114924"/>
    <lineage>
        <taxon>Bacteria</taxon>
        <taxon>Pseudomonadati</taxon>
        <taxon>Pseudomonadota</taxon>
        <taxon>Alphaproteobacteria</taxon>
        <taxon>Rhodobacterales</taxon>
        <taxon>Paracoccaceae</taxon>
        <taxon>Albimonas</taxon>
    </lineage>
</organism>
<reference evidence="1 2" key="1">
    <citation type="submission" date="2016-10" db="EMBL/GenBank/DDBJ databases">
        <authorList>
            <person name="de Groot N.N."/>
        </authorList>
    </citation>
    <scope>NUCLEOTIDE SEQUENCE [LARGE SCALE GENOMIC DNA]</scope>
    <source>
        <strain evidence="1 2">CGMCC 1.11030</strain>
    </source>
</reference>
<keyword evidence="2" id="KW-1185">Reference proteome</keyword>
<dbReference type="AlphaFoldDB" id="A0A1I3NQ50"/>
<dbReference type="InterPro" id="IPR008792">
    <property type="entry name" value="PQQD"/>
</dbReference>
<dbReference type="EMBL" id="FOQH01000014">
    <property type="protein sequence ID" value="SFJ10886.1"/>
    <property type="molecule type" value="Genomic_DNA"/>
</dbReference>
<name>A0A1I3NQ50_9RHOB</name>
<evidence type="ECO:0000313" key="2">
    <source>
        <dbReference type="Proteomes" id="UP000199377"/>
    </source>
</evidence>
<dbReference type="Proteomes" id="UP000199377">
    <property type="component" value="Unassembled WGS sequence"/>
</dbReference>